<evidence type="ECO:0000256" key="1">
    <source>
        <dbReference type="PROSITE-ProRule" id="PRU00024"/>
    </source>
</evidence>
<dbReference type="AlphaFoldDB" id="A0A8S3Q4Q2"/>
<dbReference type="SUPFAM" id="SSF101898">
    <property type="entry name" value="NHL repeat"/>
    <property type="match status" value="1"/>
</dbReference>
<dbReference type="GO" id="GO:0008270">
    <property type="term" value="F:zinc ion binding"/>
    <property type="evidence" value="ECO:0007669"/>
    <property type="project" value="UniProtKB-KW"/>
</dbReference>
<keyword evidence="1" id="KW-0862">Zinc</keyword>
<keyword evidence="4" id="KW-1185">Reference proteome</keyword>
<accession>A0A8S3Q4Q2</accession>
<evidence type="ECO:0000313" key="3">
    <source>
        <dbReference type="EMBL" id="CAG2189144.1"/>
    </source>
</evidence>
<dbReference type="Proteomes" id="UP000683360">
    <property type="component" value="Unassembled WGS sequence"/>
</dbReference>
<dbReference type="InterPro" id="IPR011042">
    <property type="entry name" value="6-blade_b-propeller_TolB-like"/>
</dbReference>
<feature type="domain" description="B box-type" evidence="2">
    <location>
        <begin position="74"/>
        <end position="115"/>
    </location>
</feature>
<dbReference type="PANTHER" id="PTHR25462:SF296">
    <property type="entry name" value="MEIOTIC P26, ISOFORM F"/>
    <property type="match status" value="1"/>
</dbReference>
<name>A0A8S3Q4Q2_MYTED</name>
<keyword evidence="1" id="KW-0479">Metal-binding</keyword>
<gene>
    <name evidence="3" type="ORF">MEDL_4551</name>
</gene>
<dbReference type="OrthoDB" id="6135363at2759"/>
<evidence type="ECO:0000259" key="2">
    <source>
        <dbReference type="PROSITE" id="PS50119"/>
    </source>
</evidence>
<dbReference type="Gene3D" id="2.120.10.30">
    <property type="entry name" value="TolB, C-terminal domain"/>
    <property type="match status" value="1"/>
</dbReference>
<dbReference type="SUPFAM" id="SSF57845">
    <property type="entry name" value="B-box zinc-binding domain"/>
    <property type="match status" value="1"/>
</dbReference>
<dbReference type="Pfam" id="PF00643">
    <property type="entry name" value="zf-B_box"/>
    <property type="match status" value="1"/>
</dbReference>
<keyword evidence="1" id="KW-0863">Zinc-finger</keyword>
<sequence>MASSKSLQEGQIPISCQLCEDSNEIKWKCIQCDFLLCTKCKKLHERVKSTYQHTIIDTKDIASHLQQAKDNKVFRNIPCEIHSGHNCCLFCQTCDKVVCPSCIAETHTKHDMIELSEGYKLTVKKIKTFNSELDVKRSNCQKGLSDLSLFKSSENFKYMSAKQSIKSREKVLKDEVEMHTKTIMKEIDQRWDRQTYSVDDAYMKSQKIDKDLEFRSESLTNALASVNTSDVFNAYKEEKTARIQKIEPVKTHFKRLPQYVPGKMQILQSLHGNLTESDDIYSLEQYKFNVISKFNTGFKQVDMVFICADGTMWISDFTNENLQKLQISNGLVKVVQNRQVKCVGMALLQSGELLISTKEPNLKILSHATGKITSSIYSVAPLITGHIHITGNNRIIIRAKKKGSVFPVKGTRQVVVMDIEGRTEKVYELDNNGKPIFYAPQRITSDTDNNLYVLDRLNKDKSGMIMALNKRDGVRWIYSGNPDINKGQVTFKPHDLVCTKLNNIITTDMNSDMIHILNISGQCIYFLNTKDQLGIICPYSLKIDKRGALYIGCGTEHYRANEASIYTAQFSDL</sequence>
<proteinExistence type="predicted"/>
<dbReference type="EMBL" id="CAJPWZ010000285">
    <property type="protein sequence ID" value="CAG2189144.1"/>
    <property type="molecule type" value="Genomic_DNA"/>
</dbReference>
<evidence type="ECO:0000313" key="4">
    <source>
        <dbReference type="Proteomes" id="UP000683360"/>
    </source>
</evidence>
<dbReference type="PROSITE" id="PS50119">
    <property type="entry name" value="ZF_BBOX"/>
    <property type="match status" value="1"/>
</dbReference>
<comment type="caution">
    <text evidence="3">The sequence shown here is derived from an EMBL/GenBank/DDBJ whole genome shotgun (WGS) entry which is preliminary data.</text>
</comment>
<dbReference type="InterPro" id="IPR047153">
    <property type="entry name" value="TRIM45/56/19-like"/>
</dbReference>
<dbReference type="InterPro" id="IPR000315">
    <property type="entry name" value="Znf_B-box"/>
</dbReference>
<dbReference type="PANTHER" id="PTHR25462">
    <property type="entry name" value="BONUS, ISOFORM C-RELATED"/>
    <property type="match status" value="1"/>
</dbReference>
<organism evidence="3 4">
    <name type="scientific">Mytilus edulis</name>
    <name type="common">Blue mussel</name>
    <dbReference type="NCBI Taxonomy" id="6550"/>
    <lineage>
        <taxon>Eukaryota</taxon>
        <taxon>Metazoa</taxon>
        <taxon>Spiralia</taxon>
        <taxon>Lophotrochozoa</taxon>
        <taxon>Mollusca</taxon>
        <taxon>Bivalvia</taxon>
        <taxon>Autobranchia</taxon>
        <taxon>Pteriomorphia</taxon>
        <taxon>Mytilida</taxon>
        <taxon>Mytiloidea</taxon>
        <taxon>Mytilidae</taxon>
        <taxon>Mytilinae</taxon>
        <taxon>Mytilus</taxon>
    </lineage>
</organism>
<reference evidence="3" key="1">
    <citation type="submission" date="2021-03" db="EMBL/GenBank/DDBJ databases">
        <authorList>
            <person name="Bekaert M."/>
        </authorList>
    </citation>
    <scope>NUCLEOTIDE SEQUENCE</scope>
</reference>
<protein>
    <recommendedName>
        <fullName evidence="2">B box-type domain-containing protein</fullName>
    </recommendedName>
</protein>
<dbReference type="Gene3D" id="3.30.160.60">
    <property type="entry name" value="Classic Zinc Finger"/>
    <property type="match status" value="1"/>
</dbReference>